<dbReference type="RefSeq" id="WP_157335261.1">
    <property type="nucleotide sequence ID" value="NZ_RHLK01000004.1"/>
</dbReference>
<accession>A0A7X3JZ82</accession>
<proteinExistence type="predicted"/>
<comment type="caution">
    <text evidence="2">The sequence shown here is derived from an EMBL/GenBank/DDBJ whole genome shotgun (WGS) entry which is preliminary data.</text>
</comment>
<feature type="transmembrane region" description="Helical" evidence="1">
    <location>
        <begin position="15"/>
        <end position="37"/>
    </location>
</feature>
<evidence type="ECO:0000313" key="3">
    <source>
        <dbReference type="Proteomes" id="UP000490800"/>
    </source>
</evidence>
<keyword evidence="1" id="KW-0812">Transmembrane</keyword>
<dbReference type="Proteomes" id="UP000490800">
    <property type="component" value="Unassembled WGS sequence"/>
</dbReference>
<dbReference type="EMBL" id="RHLK01000004">
    <property type="protein sequence ID" value="MVO99918.1"/>
    <property type="molecule type" value="Genomic_DNA"/>
</dbReference>
<dbReference type="OrthoDB" id="2591895at2"/>
<keyword evidence="1" id="KW-0472">Membrane</keyword>
<name>A0A7X3JZ82_9BACL</name>
<keyword evidence="3" id="KW-1185">Reference proteome</keyword>
<evidence type="ECO:0000256" key="1">
    <source>
        <dbReference type="SAM" id="Phobius"/>
    </source>
</evidence>
<protein>
    <submittedName>
        <fullName evidence="2">Uncharacterized protein</fullName>
    </submittedName>
</protein>
<gene>
    <name evidence="2" type="ORF">EDM21_10310</name>
</gene>
<organism evidence="2 3">
    <name type="scientific">Paenibacillus lutrae</name>
    <dbReference type="NCBI Taxonomy" id="2078573"/>
    <lineage>
        <taxon>Bacteria</taxon>
        <taxon>Bacillati</taxon>
        <taxon>Bacillota</taxon>
        <taxon>Bacilli</taxon>
        <taxon>Bacillales</taxon>
        <taxon>Paenibacillaceae</taxon>
        <taxon>Paenibacillus</taxon>
    </lineage>
</organism>
<keyword evidence="1" id="KW-1133">Transmembrane helix</keyword>
<dbReference type="AlphaFoldDB" id="A0A7X3JZ82"/>
<reference evidence="2 3" key="1">
    <citation type="journal article" date="2019" name="Microorganisms">
        <title>Paenibacillus lutrae sp. nov., A Chitinolytic Species Isolated from A River Otter in Castril Natural Park, Granada, Spain.</title>
        <authorList>
            <person name="Rodriguez M."/>
            <person name="Reina J.C."/>
            <person name="Bejar V."/>
            <person name="Llamas I."/>
        </authorList>
    </citation>
    <scope>NUCLEOTIDE SEQUENCE [LARGE SCALE GENOMIC DNA]</scope>
    <source>
        <strain evidence="2 3">N10</strain>
    </source>
</reference>
<evidence type="ECO:0000313" key="2">
    <source>
        <dbReference type="EMBL" id="MVO99918.1"/>
    </source>
</evidence>
<sequence>MEKKALQALNIKKGILIFVSAALVYLLVTSLLSAILLPNRMAFADFGDAQTLYFMEEQTDLKETALVSKFFSLNDDKWVSKTPERILKHMKPSSFTKIFYDSDKGRSLLVDEQGRVFIAQSKSEIRNKSSLHWLWWALEFNKQGIIYYRTEPDQAVVELVKEMKASLK</sequence>